<organism evidence="1 2">
    <name type="scientific">Candidatus Nomurabacteria bacterium GW2011_GWA1_46_11</name>
    <dbReference type="NCBI Taxonomy" id="1618732"/>
    <lineage>
        <taxon>Bacteria</taxon>
        <taxon>Candidatus Nomuraibacteriota</taxon>
    </lineage>
</organism>
<name>A0A0G1RN79_9BACT</name>
<accession>A0A0G1RN79</accession>
<evidence type="ECO:0000313" key="2">
    <source>
        <dbReference type="Proteomes" id="UP000034107"/>
    </source>
</evidence>
<dbReference type="AlphaFoldDB" id="A0A0G1RN79"/>
<gene>
    <name evidence="1" type="ORF">UX31_C0003G0051</name>
</gene>
<proteinExistence type="predicted"/>
<protein>
    <submittedName>
        <fullName evidence="1">Uncharacterized protein</fullName>
    </submittedName>
</protein>
<sequence>MLLTMLTKGDFSQIKKIVDESLDGKLETALDQKLDEKLQPIKQDIESALDRKLDEKLRPIKGELGDIVEKQLKPIKRDVRHIRRVLDETIVHFDQRVTTLEKKVDRAEDHLHLPHSI</sequence>
<evidence type="ECO:0000313" key="1">
    <source>
        <dbReference type="EMBL" id="KKU22385.1"/>
    </source>
</evidence>
<dbReference type="EMBL" id="LCLS01000003">
    <property type="protein sequence ID" value="KKU22385.1"/>
    <property type="molecule type" value="Genomic_DNA"/>
</dbReference>
<comment type="caution">
    <text evidence="1">The sequence shown here is derived from an EMBL/GenBank/DDBJ whole genome shotgun (WGS) entry which is preliminary data.</text>
</comment>
<dbReference type="Proteomes" id="UP000034107">
    <property type="component" value="Unassembled WGS sequence"/>
</dbReference>
<reference evidence="1 2" key="1">
    <citation type="journal article" date="2015" name="Nature">
        <title>rRNA introns, odd ribosomes, and small enigmatic genomes across a large radiation of phyla.</title>
        <authorList>
            <person name="Brown C.T."/>
            <person name="Hug L.A."/>
            <person name="Thomas B.C."/>
            <person name="Sharon I."/>
            <person name="Castelle C.J."/>
            <person name="Singh A."/>
            <person name="Wilkins M.J."/>
            <person name="Williams K.H."/>
            <person name="Banfield J.F."/>
        </authorList>
    </citation>
    <scope>NUCLEOTIDE SEQUENCE [LARGE SCALE GENOMIC DNA]</scope>
</reference>